<evidence type="ECO:0000256" key="2">
    <source>
        <dbReference type="ARBA" id="ARBA00022694"/>
    </source>
</evidence>
<dbReference type="PANTHER" id="PTHR33992:SF1">
    <property type="entry name" value="RIBONUCLEASE P PROTEIN COMPONENT"/>
    <property type="match status" value="1"/>
</dbReference>
<evidence type="ECO:0000256" key="6">
    <source>
        <dbReference type="ARBA" id="ARBA00022884"/>
    </source>
</evidence>
<gene>
    <name evidence="7" type="ORF">UFOPK4000_00407</name>
</gene>
<evidence type="ECO:0000256" key="1">
    <source>
        <dbReference type="ARBA" id="ARBA00002663"/>
    </source>
</evidence>
<keyword evidence="2" id="KW-0819">tRNA processing</keyword>
<accession>A0A6J7N623</accession>
<dbReference type="GO" id="GO:0042781">
    <property type="term" value="F:3'-tRNA processing endoribonuclease activity"/>
    <property type="evidence" value="ECO:0007669"/>
    <property type="project" value="TreeGrafter"/>
</dbReference>
<dbReference type="GO" id="GO:0004526">
    <property type="term" value="F:ribonuclease P activity"/>
    <property type="evidence" value="ECO:0007669"/>
    <property type="project" value="InterPro"/>
</dbReference>
<evidence type="ECO:0000256" key="5">
    <source>
        <dbReference type="ARBA" id="ARBA00022801"/>
    </source>
</evidence>
<dbReference type="NCBIfam" id="TIGR00188">
    <property type="entry name" value="rnpA"/>
    <property type="match status" value="1"/>
</dbReference>
<keyword evidence="4" id="KW-0255">Endonuclease</keyword>
<keyword evidence="5" id="KW-0378">Hydrolase</keyword>
<dbReference type="InterPro" id="IPR014721">
    <property type="entry name" value="Ribsml_uS5_D2-typ_fold_subgr"/>
</dbReference>
<keyword evidence="6" id="KW-0694">RNA-binding</keyword>
<evidence type="ECO:0000256" key="3">
    <source>
        <dbReference type="ARBA" id="ARBA00022722"/>
    </source>
</evidence>
<reference evidence="7" key="1">
    <citation type="submission" date="2020-05" db="EMBL/GenBank/DDBJ databases">
        <authorList>
            <person name="Chiriac C."/>
            <person name="Salcher M."/>
            <person name="Ghai R."/>
            <person name="Kavagutti S V."/>
        </authorList>
    </citation>
    <scope>NUCLEOTIDE SEQUENCE</scope>
</reference>
<dbReference type="EMBL" id="CAFBOT010000047">
    <property type="protein sequence ID" value="CAB4986023.1"/>
    <property type="molecule type" value="Genomic_DNA"/>
</dbReference>
<organism evidence="7">
    <name type="scientific">freshwater metagenome</name>
    <dbReference type="NCBI Taxonomy" id="449393"/>
    <lineage>
        <taxon>unclassified sequences</taxon>
        <taxon>metagenomes</taxon>
        <taxon>ecological metagenomes</taxon>
    </lineage>
</organism>
<dbReference type="InterPro" id="IPR020539">
    <property type="entry name" value="RNase_P_CS"/>
</dbReference>
<dbReference type="Gene3D" id="3.30.230.10">
    <property type="match status" value="1"/>
</dbReference>
<dbReference type="PANTHER" id="PTHR33992">
    <property type="entry name" value="RIBONUCLEASE P PROTEIN COMPONENT"/>
    <property type="match status" value="1"/>
</dbReference>
<name>A0A6J7N623_9ZZZZ</name>
<keyword evidence="3" id="KW-0540">Nuclease</keyword>
<comment type="function">
    <text evidence="1">RNaseP catalyzes the removal of the 5'-leader sequence from pre-tRNA to produce the mature 5'-terminus. It can also cleave other RNA substrates such as 4.5S RNA. The protein component plays an auxiliary but essential role in vivo by binding to the 5'-leader sequence and broadening the substrate specificity of the ribozyme.</text>
</comment>
<evidence type="ECO:0000256" key="4">
    <source>
        <dbReference type="ARBA" id="ARBA00022759"/>
    </source>
</evidence>
<dbReference type="Pfam" id="PF00825">
    <property type="entry name" value="Ribonuclease_P"/>
    <property type="match status" value="1"/>
</dbReference>
<protein>
    <submittedName>
        <fullName evidence="7">Unannotated protein</fullName>
    </submittedName>
</protein>
<evidence type="ECO:0000313" key="7">
    <source>
        <dbReference type="EMBL" id="CAB4986023.1"/>
    </source>
</evidence>
<proteinExistence type="predicted"/>
<dbReference type="InterPro" id="IPR020568">
    <property type="entry name" value="Ribosomal_Su5_D2-typ_SF"/>
</dbReference>
<sequence length="80" mass="8647">MMIDPALSSPHIGYAIGRSVGGAVQRNRVKRQLRALFAARETQLEPGWYLVGVQRSLGGASFERLSQAVDALLGKVAQKP</sequence>
<dbReference type="GO" id="GO:0000049">
    <property type="term" value="F:tRNA binding"/>
    <property type="evidence" value="ECO:0007669"/>
    <property type="project" value="InterPro"/>
</dbReference>
<dbReference type="SUPFAM" id="SSF54211">
    <property type="entry name" value="Ribosomal protein S5 domain 2-like"/>
    <property type="match status" value="1"/>
</dbReference>
<dbReference type="AlphaFoldDB" id="A0A6J7N623"/>
<dbReference type="InterPro" id="IPR000100">
    <property type="entry name" value="RNase_P"/>
</dbReference>
<dbReference type="GO" id="GO:0030677">
    <property type="term" value="C:ribonuclease P complex"/>
    <property type="evidence" value="ECO:0007669"/>
    <property type="project" value="TreeGrafter"/>
</dbReference>
<dbReference type="PROSITE" id="PS00648">
    <property type="entry name" value="RIBONUCLEASE_P"/>
    <property type="match status" value="1"/>
</dbReference>